<name>A0A2S2D009_9PROT</name>
<geneLocation type="plasmid" evidence="2 3">
    <name>unnamed3</name>
</geneLocation>
<feature type="transmembrane region" description="Helical" evidence="1">
    <location>
        <begin position="111"/>
        <end position="138"/>
    </location>
</feature>
<dbReference type="EMBL" id="CP029358">
    <property type="protein sequence ID" value="AWK90101.1"/>
    <property type="molecule type" value="Genomic_DNA"/>
</dbReference>
<organism evidence="2 3">
    <name type="scientific">Azospirillum thermophilum</name>
    <dbReference type="NCBI Taxonomy" id="2202148"/>
    <lineage>
        <taxon>Bacteria</taxon>
        <taxon>Pseudomonadati</taxon>
        <taxon>Pseudomonadota</taxon>
        <taxon>Alphaproteobacteria</taxon>
        <taxon>Rhodospirillales</taxon>
        <taxon>Azospirillaceae</taxon>
        <taxon>Azospirillum</taxon>
    </lineage>
</organism>
<feature type="transmembrane region" description="Helical" evidence="1">
    <location>
        <begin position="386"/>
        <end position="402"/>
    </location>
</feature>
<dbReference type="OrthoDB" id="7238679at2"/>
<evidence type="ECO:0000313" key="3">
    <source>
        <dbReference type="Proteomes" id="UP000245629"/>
    </source>
</evidence>
<feature type="transmembrane region" description="Helical" evidence="1">
    <location>
        <begin position="327"/>
        <end position="345"/>
    </location>
</feature>
<keyword evidence="1" id="KW-0472">Membrane</keyword>
<keyword evidence="2" id="KW-0614">Plasmid</keyword>
<feature type="transmembrane region" description="Helical" evidence="1">
    <location>
        <begin position="26"/>
        <end position="43"/>
    </location>
</feature>
<sequence length="423" mass="45267">MPFSGFAFFLRPFPYTLFLLPFTTDWTVWLVPVAQGLVAAYAVRRALSAAGLALRPAPFLAVILALALLTSLPVQAGMIMPDLFTGPLILMAYAVYTGWAERSRTGRLFDVAVLAGMTMVHLSHLAILGALAALMLLWSLVRRRGLRAVLLGLCAPLLLAAGTLMAANAVLMKHPVLSPSSPLFLLARLIGDGPARDYLAEACPERGYLLCGKLDTLDRSAPGFITSDYFLWHPDGARHAFGDTPRFLAEASEINRATIASRPLDVARHMAINAATLLVSPQIDIILTNPVKPWTRQFFSRFGQPVYTAFMTSLQMAQAFPRAALNAVQLTVLVLSLLALGWVLATRAGRLGGRQGGLLAVLALGLMLNAAVAGGLSAVHPRYQNRVAWLLPLAAIAALLAVQPRRTEEPAASPALASGRPAA</sequence>
<feature type="transmembrane region" description="Helical" evidence="1">
    <location>
        <begin position="150"/>
        <end position="171"/>
    </location>
</feature>
<evidence type="ECO:0000313" key="2">
    <source>
        <dbReference type="EMBL" id="AWK90101.1"/>
    </source>
</evidence>
<keyword evidence="3" id="KW-1185">Reference proteome</keyword>
<evidence type="ECO:0008006" key="4">
    <source>
        <dbReference type="Google" id="ProtNLM"/>
    </source>
</evidence>
<keyword evidence="1" id="KW-1133">Transmembrane helix</keyword>
<feature type="transmembrane region" description="Helical" evidence="1">
    <location>
        <begin position="357"/>
        <end position="380"/>
    </location>
</feature>
<reference evidence="3" key="1">
    <citation type="submission" date="2018-05" db="EMBL/GenBank/DDBJ databases">
        <title>Azospirillum thermophila sp. nov., a novel isolated from hot spring.</title>
        <authorList>
            <person name="Zhao Z."/>
        </authorList>
    </citation>
    <scope>NUCLEOTIDE SEQUENCE [LARGE SCALE GENOMIC DNA]</scope>
    <source>
        <strain evidence="3">CFH 70021</strain>
        <plasmid evidence="3">unnamed3</plasmid>
    </source>
</reference>
<feature type="transmembrane region" description="Helical" evidence="1">
    <location>
        <begin position="52"/>
        <end position="72"/>
    </location>
</feature>
<proteinExistence type="predicted"/>
<evidence type="ECO:0000256" key="1">
    <source>
        <dbReference type="SAM" id="Phobius"/>
    </source>
</evidence>
<dbReference type="RefSeq" id="WP_109334070.1">
    <property type="nucleotide sequence ID" value="NZ_CP029358.1"/>
</dbReference>
<dbReference type="AlphaFoldDB" id="A0A2S2D009"/>
<dbReference type="KEGG" id="azz:DEW08_29395"/>
<keyword evidence="1" id="KW-0812">Transmembrane</keyword>
<accession>A0A2S2D009</accession>
<gene>
    <name evidence="2" type="ORF">DEW08_29395</name>
</gene>
<dbReference type="Proteomes" id="UP000245629">
    <property type="component" value="Plasmid unnamed3"/>
</dbReference>
<protein>
    <recommendedName>
        <fullName evidence="4">Glycosyltransferase RgtA/B/C/D-like domain-containing protein</fullName>
    </recommendedName>
</protein>